<feature type="transmembrane region" description="Helical" evidence="1">
    <location>
        <begin position="147"/>
        <end position="164"/>
    </location>
</feature>
<accession>A0A0U3QRB1</accession>
<dbReference type="KEGG" id="psul:AU252_14025"/>
<gene>
    <name evidence="2" type="ORF">AU252_14025</name>
</gene>
<reference evidence="2 3" key="1">
    <citation type="submission" date="2015-12" db="EMBL/GenBank/DDBJ databases">
        <authorList>
            <person name="Shamseldin A."/>
            <person name="Moawad H."/>
            <person name="Abd El-Rahim W.M."/>
            <person name="Sadowsky M.J."/>
        </authorList>
    </citation>
    <scope>NUCLEOTIDE SEQUENCE [LARGE SCALE GENOMIC DNA]</scope>
    <source>
        <strain evidence="2 3">Ar51</strain>
    </source>
</reference>
<dbReference type="AlphaFoldDB" id="A0A0U3QRB1"/>
<evidence type="ECO:0000256" key="1">
    <source>
        <dbReference type="SAM" id="Phobius"/>
    </source>
</evidence>
<organism evidence="2">
    <name type="scientific">Pseudarthrobacter sulfonivorans</name>
    <dbReference type="NCBI Taxonomy" id="121292"/>
    <lineage>
        <taxon>Bacteria</taxon>
        <taxon>Bacillati</taxon>
        <taxon>Actinomycetota</taxon>
        <taxon>Actinomycetes</taxon>
        <taxon>Micrococcales</taxon>
        <taxon>Micrococcaceae</taxon>
        <taxon>Pseudarthrobacter</taxon>
    </lineage>
</organism>
<dbReference type="EMBL" id="CP013747">
    <property type="protein sequence ID" value="ALV42133.1"/>
    <property type="molecule type" value="Genomic_DNA"/>
</dbReference>
<sequence length="297" mass="31387">MATIVVVGSALFLLLGLLVVVLWGGRSIREPSASRPHPSTGTGGQEFRTDVKLSALRRFFWWANVVSFSALVSALLAAWPGGRLVMRILADTSPASAQGRLTEAQAFVGIPSVGGTMALLFFGGLPAGFLAAILFPLVRRWLPRGRLAGPLFGLLLLVWVGSLMDPLRADNIDFNIVGPGWLSVALYAGLALLHGAVVAAAAGWWSERLPLWGPAAAKFYVPLLVGAILFPPFAVLVVIGTLLLFLWLSVVPVSWLRSARPRRTVPAWVGAGAIVLISAAALPVFISAVVSISSRTG</sequence>
<dbReference type="STRING" id="121292.AU252_14025"/>
<feature type="transmembrane region" description="Helical" evidence="1">
    <location>
        <begin position="6"/>
        <end position="25"/>
    </location>
</feature>
<feature type="transmembrane region" description="Helical" evidence="1">
    <location>
        <begin position="219"/>
        <end position="248"/>
    </location>
</feature>
<dbReference type="RefSeq" id="WP_058931255.1">
    <property type="nucleotide sequence ID" value="NZ_CP013747.1"/>
</dbReference>
<keyword evidence="1" id="KW-0812">Transmembrane</keyword>
<feature type="transmembrane region" description="Helical" evidence="1">
    <location>
        <begin position="117"/>
        <end position="135"/>
    </location>
</feature>
<proteinExistence type="predicted"/>
<name>A0A0U3QRB1_9MICC</name>
<dbReference type="Proteomes" id="UP000065151">
    <property type="component" value="Chromosome"/>
</dbReference>
<feature type="transmembrane region" description="Helical" evidence="1">
    <location>
        <begin position="268"/>
        <end position="292"/>
    </location>
</feature>
<evidence type="ECO:0000313" key="3">
    <source>
        <dbReference type="Proteomes" id="UP000065151"/>
    </source>
</evidence>
<evidence type="ECO:0000313" key="2">
    <source>
        <dbReference type="EMBL" id="ALV42133.1"/>
    </source>
</evidence>
<feature type="transmembrane region" description="Helical" evidence="1">
    <location>
        <begin position="184"/>
        <end position="207"/>
    </location>
</feature>
<keyword evidence="1" id="KW-0472">Membrane</keyword>
<keyword evidence="1" id="KW-1133">Transmembrane helix</keyword>
<protein>
    <submittedName>
        <fullName evidence="2">Uncharacterized protein</fullName>
    </submittedName>
</protein>
<feature type="transmembrane region" description="Helical" evidence="1">
    <location>
        <begin position="59"/>
        <end position="79"/>
    </location>
</feature>